<dbReference type="InterPro" id="IPR027901">
    <property type="entry name" value="CFAP90"/>
</dbReference>
<evidence type="ECO:0000313" key="2">
    <source>
        <dbReference type="Ensembl" id="ENSPMEP00000031799.1"/>
    </source>
</evidence>
<feature type="compositionally biased region" description="Basic and acidic residues" evidence="1">
    <location>
        <begin position="70"/>
        <end position="82"/>
    </location>
</feature>
<proteinExistence type="predicted"/>
<feature type="region of interest" description="Disordered" evidence="1">
    <location>
        <begin position="1"/>
        <end position="21"/>
    </location>
</feature>
<dbReference type="CTD" id="134121"/>
<keyword evidence="3" id="KW-1185">Reference proteome</keyword>
<accession>A0A3B3YX04</accession>
<dbReference type="RefSeq" id="XP_014850707.1">
    <property type="nucleotide sequence ID" value="XM_014995221.1"/>
</dbReference>
<name>A0A3B3YX04_9TELE</name>
<feature type="compositionally biased region" description="Basic and acidic residues" evidence="1">
    <location>
        <begin position="1"/>
        <end position="14"/>
    </location>
</feature>
<dbReference type="OrthoDB" id="10057935at2759"/>
<dbReference type="STRING" id="48701.ENSPMEP00000031799"/>
<dbReference type="GeneID" id="106922639"/>
<organism evidence="2 3">
    <name type="scientific">Poecilia mexicana</name>
    <dbReference type="NCBI Taxonomy" id="48701"/>
    <lineage>
        <taxon>Eukaryota</taxon>
        <taxon>Metazoa</taxon>
        <taxon>Chordata</taxon>
        <taxon>Craniata</taxon>
        <taxon>Vertebrata</taxon>
        <taxon>Euteleostomi</taxon>
        <taxon>Actinopterygii</taxon>
        <taxon>Neopterygii</taxon>
        <taxon>Teleostei</taxon>
        <taxon>Neoteleostei</taxon>
        <taxon>Acanthomorphata</taxon>
        <taxon>Ovalentaria</taxon>
        <taxon>Atherinomorphae</taxon>
        <taxon>Cyprinodontiformes</taxon>
        <taxon>Poeciliidae</taxon>
        <taxon>Poeciliinae</taxon>
        <taxon>Poecilia</taxon>
    </lineage>
</organism>
<dbReference type="AlphaFoldDB" id="A0A3B3YX04"/>
<sequence>MDASSEDKTKEEAKPSILSLISPQRKEPKEMCYFNSKAKITEVSMFDRMYRNIEDFETKKQYHTKKHSRERGLDINEEEKSRPVALLSSSEYGRRFNSTINRTAKRHPRVALIKSDFYRKSGIIWSMAEGYGSVVPL</sequence>
<dbReference type="PANTHER" id="PTHR34444">
    <property type="entry name" value="LOC361192"/>
    <property type="match status" value="1"/>
</dbReference>
<evidence type="ECO:0000313" key="3">
    <source>
        <dbReference type="Proteomes" id="UP000261480"/>
    </source>
</evidence>
<reference evidence="2" key="2">
    <citation type="submission" date="2025-09" db="UniProtKB">
        <authorList>
            <consortium name="Ensembl"/>
        </authorList>
    </citation>
    <scope>IDENTIFICATION</scope>
</reference>
<dbReference type="Proteomes" id="UP000261480">
    <property type="component" value="Unplaced"/>
</dbReference>
<protein>
    <submittedName>
        <fullName evidence="2">Uncharacterized protein</fullName>
    </submittedName>
</protein>
<dbReference type="KEGG" id="pmei:106922639"/>
<evidence type="ECO:0000256" key="1">
    <source>
        <dbReference type="SAM" id="MobiDB-lite"/>
    </source>
</evidence>
<feature type="region of interest" description="Disordered" evidence="1">
    <location>
        <begin position="61"/>
        <end position="84"/>
    </location>
</feature>
<dbReference type="Ensembl" id="ENSPMET00000025106.1">
    <property type="protein sequence ID" value="ENSPMEP00000031799.1"/>
    <property type="gene ID" value="ENSPMEG00000019157.1"/>
</dbReference>
<reference evidence="2" key="1">
    <citation type="submission" date="2025-08" db="UniProtKB">
        <authorList>
            <consortium name="Ensembl"/>
        </authorList>
    </citation>
    <scope>IDENTIFICATION</scope>
</reference>
<dbReference type="PANTHER" id="PTHR34444:SF1">
    <property type="entry name" value="CILIA- AND FLAGELLA-ASSOCIATED PROTEIN 90"/>
    <property type="match status" value="1"/>
</dbReference>
<dbReference type="Pfam" id="PF15074">
    <property type="entry name" value="CFAP90"/>
    <property type="match status" value="1"/>
</dbReference>